<evidence type="ECO:0000256" key="3">
    <source>
        <dbReference type="ARBA" id="ARBA00022946"/>
    </source>
</evidence>
<organism evidence="9 10">
    <name type="scientific">Bathycoccus prasinos</name>
    <dbReference type="NCBI Taxonomy" id="41875"/>
    <lineage>
        <taxon>Eukaryota</taxon>
        <taxon>Viridiplantae</taxon>
        <taxon>Chlorophyta</taxon>
        <taxon>Mamiellophyceae</taxon>
        <taxon>Mamiellales</taxon>
        <taxon>Bathycoccaceae</taxon>
        <taxon>Bathycoccus</taxon>
    </lineage>
</organism>
<dbReference type="SUPFAM" id="SSF50447">
    <property type="entry name" value="Translation proteins"/>
    <property type="match status" value="1"/>
</dbReference>
<dbReference type="InterPro" id="IPR019926">
    <property type="entry name" value="Ribosomal_uL3_CS"/>
</dbReference>
<dbReference type="AlphaFoldDB" id="K8EP43"/>
<dbReference type="GO" id="GO:0006412">
    <property type="term" value="P:translation"/>
    <property type="evidence" value="ECO:0007669"/>
    <property type="project" value="InterPro"/>
</dbReference>
<dbReference type="Pfam" id="PF00297">
    <property type="entry name" value="Ribosomal_L3"/>
    <property type="match status" value="1"/>
</dbReference>
<dbReference type="PANTHER" id="PTHR11229">
    <property type="entry name" value="50S RIBOSOMAL PROTEIN L3"/>
    <property type="match status" value="1"/>
</dbReference>
<keyword evidence="3" id="KW-0809">Transit peptide</keyword>
<dbReference type="GO" id="GO:0003735">
    <property type="term" value="F:structural constituent of ribosome"/>
    <property type="evidence" value="ECO:0007669"/>
    <property type="project" value="InterPro"/>
</dbReference>
<dbReference type="STRING" id="41875.K8EP43"/>
<evidence type="ECO:0000313" key="9">
    <source>
        <dbReference type="EMBL" id="CCO19987.1"/>
    </source>
</evidence>
<name>K8EP43_9CHLO</name>
<dbReference type="InterPro" id="IPR019927">
    <property type="entry name" value="Ribosomal_uL3_bac/org-type"/>
</dbReference>
<sequence length="402" mass="44146">MLRRAAAATNPSFSAASAEAACVLLNNATTRMSRVWGSVFASTSKSSAFFSSSSVALNDASESFSSKSSSTPIAIFARTTTTTTTKLTTNNTNKRTYASQAKAVDALFKRPLPHKTQEQLIKSAQRFGPKRPGLIAVKAGMTCDWDEWGKRHPLTVLWIDDNQIVQVKTEENEGYSAVQVGSGYKKPKSVTKPELGHFIKAQVPIKRFLSEFRVTPPTMKMYKEDEEGDDDDDNNNLDVETVEIKGAREYKVGEELNANHFFAGQYVDVQGVTSGKGFAGPMKRWGFSGQPASHGNTKKHRAHGSIGQCQDPGRVFKGKKMAGQMGGRKRTVQNCFVYKIDSERNLVYVRGQVPGRKGSIVKVRDALRKRATVEELEAQIGQIGVTIAPKSSKDPYSAYNKD</sequence>
<evidence type="ECO:0000256" key="8">
    <source>
        <dbReference type="RuleBase" id="RU003905"/>
    </source>
</evidence>
<dbReference type="InterPro" id="IPR000597">
    <property type="entry name" value="Ribosomal_uL3"/>
</dbReference>
<evidence type="ECO:0000256" key="7">
    <source>
        <dbReference type="ARBA" id="ARBA00035209"/>
    </source>
</evidence>
<dbReference type="OrthoDB" id="274683at2759"/>
<dbReference type="Proteomes" id="UP000198341">
    <property type="component" value="Chromosome 15"/>
</dbReference>
<evidence type="ECO:0000256" key="1">
    <source>
        <dbReference type="ARBA" id="ARBA00004173"/>
    </source>
</evidence>
<keyword evidence="4 8" id="KW-0689">Ribosomal protein</keyword>
<comment type="subcellular location">
    <subcellularLocation>
        <location evidence="1">Mitochondrion</location>
    </subcellularLocation>
</comment>
<dbReference type="eggNOG" id="KOG3141">
    <property type="taxonomic scope" value="Eukaryota"/>
</dbReference>
<dbReference type="EMBL" id="FO082264">
    <property type="protein sequence ID" value="CCO19987.1"/>
    <property type="molecule type" value="Genomic_DNA"/>
</dbReference>
<comment type="similarity">
    <text evidence="2 8">Belongs to the universal ribosomal protein uL3 family.</text>
</comment>
<dbReference type="FunFam" id="2.40.30.10:FF:000004">
    <property type="entry name" value="50S ribosomal protein L3"/>
    <property type="match status" value="1"/>
</dbReference>
<keyword evidence="5" id="KW-0496">Mitochondrion</keyword>
<dbReference type="Gene3D" id="2.40.30.10">
    <property type="entry name" value="Translation factors"/>
    <property type="match status" value="1"/>
</dbReference>
<evidence type="ECO:0000256" key="2">
    <source>
        <dbReference type="ARBA" id="ARBA00006540"/>
    </source>
</evidence>
<dbReference type="FunFam" id="3.30.160.810:FF:000001">
    <property type="entry name" value="50S ribosomal protein L3"/>
    <property type="match status" value="1"/>
</dbReference>
<gene>
    <name evidence="9" type="ordered locus">Bathy15g00340</name>
</gene>
<proteinExistence type="inferred from homology"/>
<dbReference type="Gene3D" id="3.30.160.810">
    <property type="match status" value="1"/>
</dbReference>
<dbReference type="GeneID" id="19011518"/>
<accession>K8EP43</accession>
<evidence type="ECO:0000256" key="6">
    <source>
        <dbReference type="ARBA" id="ARBA00023274"/>
    </source>
</evidence>
<evidence type="ECO:0000313" key="10">
    <source>
        <dbReference type="Proteomes" id="UP000198341"/>
    </source>
</evidence>
<dbReference type="NCBIfam" id="TIGR03625">
    <property type="entry name" value="L3_bact"/>
    <property type="match status" value="1"/>
</dbReference>
<keyword evidence="6 8" id="KW-0687">Ribonucleoprotein</keyword>
<dbReference type="GO" id="GO:0005762">
    <property type="term" value="C:mitochondrial large ribosomal subunit"/>
    <property type="evidence" value="ECO:0007669"/>
    <property type="project" value="TreeGrafter"/>
</dbReference>
<dbReference type="HAMAP" id="MF_01325_B">
    <property type="entry name" value="Ribosomal_uL3_B"/>
    <property type="match status" value="1"/>
</dbReference>
<dbReference type="RefSeq" id="XP_007508901.1">
    <property type="nucleotide sequence ID" value="XM_007508839.1"/>
</dbReference>
<evidence type="ECO:0000256" key="4">
    <source>
        <dbReference type="ARBA" id="ARBA00022980"/>
    </source>
</evidence>
<dbReference type="PANTHER" id="PTHR11229:SF8">
    <property type="entry name" value="LARGE RIBOSOMAL SUBUNIT PROTEIN UL3M"/>
    <property type="match status" value="1"/>
</dbReference>
<dbReference type="InterPro" id="IPR009000">
    <property type="entry name" value="Transl_B-barrel_sf"/>
</dbReference>
<dbReference type="PROSITE" id="PS00474">
    <property type="entry name" value="RIBOSOMAL_L3"/>
    <property type="match status" value="1"/>
</dbReference>
<evidence type="ECO:0000256" key="5">
    <source>
        <dbReference type="ARBA" id="ARBA00023128"/>
    </source>
</evidence>
<dbReference type="KEGG" id="bpg:Bathy15g00340"/>
<keyword evidence="10" id="KW-1185">Reference proteome</keyword>
<reference evidence="9 10" key="1">
    <citation type="submission" date="2011-10" db="EMBL/GenBank/DDBJ databases">
        <authorList>
            <person name="Genoscope - CEA"/>
        </authorList>
    </citation>
    <scope>NUCLEOTIDE SEQUENCE [LARGE SCALE GENOMIC DNA]</scope>
    <source>
        <strain evidence="9 10">RCC 1105</strain>
    </source>
</reference>
<protein>
    <recommendedName>
        <fullName evidence="7">Large ribosomal subunit protein uL3m</fullName>
    </recommendedName>
</protein>